<dbReference type="EMBL" id="AMZH03006291">
    <property type="protein sequence ID" value="RRT64186.1"/>
    <property type="molecule type" value="Genomic_DNA"/>
</dbReference>
<organism evidence="1 2">
    <name type="scientific">Ensete ventricosum</name>
    <name type="common">Abyssinian banana</name>
    <name type="synonym">Musa ensete</name>
    <dbReference type="NCBI Taxonomy" id="4639"/>
    <lineage>
        <taxon>Eukaryota</taxon>
        <taxon>Viridiplantae</taxon>
        <taxon>Streptophyta</taxon>
        <taxon>Embryophyta</taxon>
        <taxon>Tracheophyta</taxon>
        <taxon>Spermatophyta</taxon>
        <taxon>Magnoliopsida</taxon>
        <taxon>Liliopsida</taxon>
        <taxon>Zingiberales</taxon>
        <taxon>Musaceae</taxon>
        <taxon>Ensete</taxon>
    </lineage>
</organism>
<reference evidence="1 2" key="1">
    <citation type="journal article" date="2014" name="Agronomy (Basel)">
        <title>A Draft Genome Sequence for Ensete ventricosum, the Drought-Tolerant Tree Against Hunger.</title>
        <authorList>
            <person name="Harrison J."/>
            <person name="Moore K.A."/>
            <person name="Paszkiewicz K."/>
            <person name="Jones T."/>
            <person name="Grant M."/>
            <person name="Ambacheew D."/>
            <person name="Muzemil S."/>
            <person name="Studholme D.J."/>
        </authorList>
    </citation>
    <scope>NUCLEOTIDE SEQUENCE [LARGE SCALE GENOMIC DNA]</scope>
</reference>
<name>A0A426ZJL5_ENSVE</name>
<sequence>MKISLSYLSRLPSALVDFPSSRGDACLQPGHSGSTRGQSVKGGACLLTRCCSWAGQPLAAQRYRLCRGNGGGVVKARARVRVSFR</sequence>
<dbReference type="Proteomes" id="UP000287651">
    <property type="component" value="Unassembled WGS sequence"/>
</dbReference>
<protein>
    <submittedName>
        <fullName evidence="1">Uncharacterized protein</fullName>
    </submittedName>
</protein>
<dbReference type="AlphaFoldDB" id="A0A426ZJL5"/>
<accession>A0A426ZJL5</accession>
<proteinExistence type="predicted"/>
<comment type="caution">
    <text evidence="1">The sequence shown here is derived from an EMBL/GenBank/DDBJ whole genome shotgun (WGS) entry which is preliminary data.</text>
</comment>
<gene>
    <name evidence="1" type="ORF">B296_00033326</name>
</gene>
<evidence type="ECO:0000313" key="2">
    <source>
        <dbReference type="Proteomes" id="UP000287651"/>
    </source>
</evidence>
<evidence type="ECO:0000313" key="1">
    <source>
        <dbReference type="EMBL" id="RRT64186.1"/>
    </source>
</evidence>